<protein>
    <submittedName>
        <fullName evidence="2">Cold-shock protein</fullName>
    </submittedName>
</protein>
<sequence>MKWFDATRGFGFMVSDDGAGDILVHFSVLREHDRRSLPEGTRLVCMAARRNRGLQARQVVSFDLSTAIGPDLDKQAGDRANRIDPVALLENAGPLEPVTVKWFNRVKGYGFLVRGSDDSDIFVHMETLRRAGLADIEPGQALQARCVAGNKGLLAVCVERPE</sequence>
<dbReference type="OrthoDB" id="9791685at2"/>
<accession>A0A418W847</accession>
<dbReference type="PRINTS" id="PR00050">
    <property type="entry name" value="COLDSHOCK"/>
</dbReference>
<dbReference type="PROSITE" id="PS51857">
    <property type="entry name" value="CSD_2"/>
    <property type="match status" value="2"/>
</dbReference>
<reference evidence="2 3" key="1">
    <citation type="submission" date="2018-09" db="EMBL/GenBank/DDBJ databases">
        <authorList>
            <person name="Zhu H."/>
        </authorList>
    </citation>
    <scope>NUCLEOTIDE SEQUENCE [LARGE SCALE GENOMIC DNA]</scope>
    <source>
        <strain evidence="2 3">K2R01-6</strain>
    </source>
</reference>
<dbReference type="PANTHER" id="PTHR11544">
    <property type="entry name" value="COLD SHOCK DOMAIN CONTAINING PROTEINS"/>
    <property type="match status" value="1"/>
</dbReference>
<dbReference type="InterPro" id="IPR012340">
    <property type="entry name" value="NA-bd_OB-fold"/>
</dbReference>
<dbReference type="Proteomes" id="UP000286100">
    <property type="component" value="Unassembled WGS sequence"/>
</dbReference>
<dbReference type="InterPro" id="IPR050181">
    <property type="entry name" value="Cold_shock_domain"/>
</dbReference>
<dbReference type="GO" id="GO:0003676">
    <property type="term" value="F:nucleic acid binding"/>
    <property type="evidence" value="ECO:0007669"/>
    <property type="project" value="InterPro"/>
</dbReference>
<name>A0A418W847_9SPHN</name>
<dbReference type="Gene3D" id="2.40.50.140">
    <property type="entry name" value="Nucleic acid-binding proteins"/>
    <property type="match status" value="2"/>
</dbReference>
<gene>
    <name evidence="2" type="ORF">D3876_17135</name>
</gene>
<dbReference type="InterPro" id="IPR002059">
    <property type="entry name" value="CSP_DNA-bd"/>
</dbReference>
<comment type="caution">
    <text evidence="2">The sequence shown here is derived from an EMBL/GenBank/DDBJ whole genome shotgun (WGS) entry which is preliminary data.</text>
</comment>
<organism evidence="2 3">
    <name type="scientific">Sphingomonas cavernae</name>
    <dbReference type="NCBI Taxonomy" id="2320861"/>
    <lineage>
        <taxon>Bacteria</taxon>
        <taxon>Pseudomonadati</taxon>
        <taxon>Pseudomonadota</taxon>
        <taxon>Alphaproteobacteria</taxon>
        <taxon>Sphingomonadales</taxon>
        <taxon>Sphingomonadaceae</taxon>
        <taxon>Sphingomonas</taxon>
    </lineage>
</organism>
<keyword evidence="3" id="KW-1185">Reference proteome</keyword>
<dbReference type="SUPFAM" id="SSF50249">
    <property type="entry name" value="Nucleic acid-binding proteins"/>
    <property type="match status" value="2"/>
</dbReference>
<proteinExistence type="predicted"/>
<dbReference type="InterPro" id="IPR011129">
    <property type="entry name" value="CSD"/>
</dbReference>
<dbReference type="SMART" id="SM00357">
    <property type="entry name" value="CSP"/>
    <property type="match status" value="2"/>
</dbReference>
<evidence type="ECO:0000313" key="3">
    <source>
        <dbReference type="Proteomes" id="UP000286100"/>
    </source>
</evidence>
<dbReference type="GO" id="GO:0005829">
    <property type="term" value="C:cytosol"/>
    <property type="evidence" value="ECO:0007669"/>
    <property type="project" value="UniProtKB-ARBA"/>
</dbReference>
<feature type="domain" description="CSD" evidence="1">
    <location>
        <begin position="95"/>
        <end position="160"/>
    </location>
</feature>
<evidence type="ECO:0000313" key="2">
    <source>
        <dbReference type="EMBL" id="RJF86164.1"/>
    </source>
</evidence>
<feature type="domain" description="CSD" evidence="1">
    <location>
        <begin position="1"/>
        <end position="61"/>
    </location>
</feature>
<dbReference type="Pfam" id="PF00313">
    <property type="entry name" value="CSD"/>
    <property type="match status" value="2"/>
</dbReference>
<evidence type="ECO:0000259" key="1">
    <source>
        <dbReference type="PROSITE" id="PS51857"/>
    </source>
</evidence>
<dbReference type="AlphaFoldDB" id="A0A418W847"/>
<dbReference type="CDD" id="cd04458">
    <property type="entry name" value="CSP_CDS"/>
    <property type="match status" value="2"/>
</dbReference>
<dbReference type="EMBL" id="QYUM01000004">
    <property type="protein sequence ID" value="RJF86164.1"/>
    <property type="molecule type" value="Genomic_DNA"/>
</dbReference>